<dbReference type="Pfam" id="PF00646">
    <property type="entry name" value="F-box"/>
    <property type="match status" value="1"/>
</dbReference>
<dbReference type="EMBL" id="JACXVP010000001">
    <property type="protein sequence ID" value="KAG5631788.1"/>
    <property type="molecule type" value="Genomic_DNA"/>
</dbReference>
<name>A0A9J6B5C0_SOLCO</name>
<dbReference type="OrthoDB" id="1249318at2759"/>
<dbReference type="InterPro" id="IPR036047">
    <property type="entry name" value="F-box-like_dom_sf"/>
</dbReference>
<dbReference type="Pfam" id="PF07734">
    <property type="entry name" value="FBA_1"/>
    <property type="match status" value="1"/>
</dbReference>
<dbReference type="NCBIfam" id="TIGR01640">
    <property type="entry name" value="F_box_assoc_1"/>
    <property type="match status" value="1"/>
</dbReference>
<dbReference type="InterPro" id="IPR050796">
    <property type="entry name" value="SCF_F-box_component"/>
</dbReference>
<dbReference type="InterPro" id="IPR006527">
    <property type="entry name" value="F-box-assoc_dom_typ1"/>
</dbReference>
<dbReference type="Gene3D" id="1.20.1280.50">
    <property type="match status" value="1"/>
</dbReference>
<dbReference type="InterPro" id="IPR001810">
    <property type="entry name" value="F-box_dom"/>
</dbReference>
<dbReference type="PANTHER" id="PTHR31672:SF13">
    <property type="entry name" value="F-BOX PROTEIN CPR30-LIKE"/>
    <property type="match status" value="1"/>
</dbReference>
<protein>
    <recommendedName>
        <fullName evidence="2">F-box domain-containing protein</fullName>
    </recommendedName>
</protein>
<dbReference type="SUPFAM" id="SSF81383">
    <property type="entry name" value="F-box domain"/>
    <property type="match status" value="1"/>
</dbReference>
<evidence type="ECO:0000313" key="3">
    <source>
        <dbReference type="EMBL" id="KAG5631788.1"/>
    </source>
</evidence>
<organism evidence="3 4">
    <name type="scientific">Solanum commersonii</name>
    <name type="common">Commerson's wild potato</name>
    <name type="synonym">Commerson's nightshade</name>
    <dbReference type="NCBI Taxonomy" id="4109"/>
    <lineage>
        <taxon>Eukaryota</taxon>
        <taxon>Viridiplantae</taxon>
        <taxon>Streptophyta</taxon>
        <taxon>Embryophyta</taxon>
        <taxon>Tracheophyta</taxon>
        <taxon>Spermatophyta</taxon>
        <taxon>Magnoliopsida</taxon>
        <taxon>eudicotyledons</taxon>
        <taxon>Gunneridae</taxon>
        <taxon>Pentapetalae</taxon>
        <taxon>asterids</taxon>
        <taxon>lamiids</taxon>
        <taxon>Solanales</taxon>
        <taxon>Solanaceae</taxon>
        <taxon>Solanoideae</taxon>
        <taxon>Solaneae</taxon>
        <taxon>Solanum</taxon>
    </lineage>
</organism>
<dbReference type="PANTHER" id="PTHR31672">
    <property type="entry name" value="BNACNNG10540D PROTEIN"/>
    <property type="match status" value="1"/>
</dbReference>
<dbReference type="AlphaFoldDB" id="A0A9J6B5C0"/>
<dbReference type="PROSITE" id="PS50181">
    <property type="entry name" value="FBOX"/>
    <property type="match status" value="1"/>
</dbReference>
<comment type="caution">
    <text evidence="3">The sequence shown here is derived from an EMBL/GenBank/DDBJ whole genome shotgun (WGS) entry which is preliminary data.</text>
</comment>
<feature type="domain" description="F-box" evidence="2">
    <location>
        <begin position="3"/>
        <end position="48"/>
    </location>
</feature>
<feature type="compositionally biased region" description="Polar residues" evidence="1">
    <location>
        <begin position="731"/>
        <end position="743"/>
    </location>
</feature>
<feature type="region of interest" description="Disordered" evidence="1">
    <location>
        <begin position="718"/>
        <end position="743"/>
    </location>
</feature>
<reference evidence="3 4" key="1">
    <citation type="submission" date="2020-09" db="EMBL/GenBank/DDBJ databases">
        <title>De no assembly of potato wild relative species, Solanum commersonii.</title>
        <authorList>
            <person name="Cho K."/>
        </authorList>
    </citation>
    <scope>NUCLEOTIDE SEQUENCE [LARGE SCALE GENOMIC DNA]</scope>
    <source>
        <strain evidence="3">LZ3.2</strain>
        <tissue evidence="3">Leaf</tissue>
    </source>
</reference>
<keyword evidence="4" id="KW-1185">Reference proteome</keyword>
<dbReference type="SMART" id="SM00256">
    <property type="entry name" value="FBOX"/>
    <property type="match status" value="1"/>
</dbReference>
<evidence type="ECO:0000256" key="1">
    <source>
        <dbReference type="SAM" id="MobiDB-lite"/>
    </source>
</evidence>
<proteinExistence type="predicted"/>
<dbReference type="CDD" id="cd22157">
    <property type="entry name" value="F-box_AtFBW1-like"/>
    <property type="match status" value="1"/>
</dbReference>
<sequence length="743" mass="85125">MAHEILKKLPEDVILYILLRFPVKSLMRFKCISKTWYILIPSSTFINLHLNCSKTTKEEFIIFKRSLQVDPFQHKTTLSFLFGDDLNPVSPDLDVPYLESTFVNNYDQFIGPCHGLIALVNMINTILFNPATRKYRLLPPCPSDVPQGFRCSIDGVGFGFDSIANDYKVVRISKVHNDPPYRDPYSREQKVEVYDMSTDFWRELENIDQDMPRIYWAACSMVFYKSACYWLAIGSKDKMIILYFDMGTEIFNTINMPDTCNSYNGPHYGLVVLRDCITMLRYPNPNPEYDPAQDLMQIWIMKEYGFFDSWMKIYTVRPLLIESPLLIWKDYLMLCESREGSLISYDLKLDKIQEFNLQGCPTSLRAICYIESMIQIPCESKDAAQEDFVNLISKGDFYITCKDGYSYLMQTLIFDSRFRVNEETSMAMTWISFPNLLPSFFVKECLFSLASAIEKPIHLDQATINKTRPSCARVKVLVDLKGDFPKAVQMNIENVQTGKIRSNMDIAQLKHEPQAAKIQKLKNGGAIILSSGRVVGDPGNWNVVRDRRGKTNTVPQITTKHEELHTIDDKHNEDMYTAVISRDSICKGYKSPEKHDMVHMINEQQQEFSKSIISANTIVQCRSSSSMGTTSENQCTKRDNNMAILVVPTVLQSDEDQVVRVHYESLNKALHDILIHKDVYSKPEDLAEVKGVDCGTVSKSSKEQIYNDADISPRVMKIIKSASNDKKQGDGESTQPLQVQPKR</sequence>
<dbReference type="Proteomes" id="UP000824120">
    <property type="component" value="Chromosome 1"/>
</dbReference>
<accession>A0A9J6B5C0</accession>
<evidence type="ECO:0000259" key="2">
    <source>
        <dbReference type="PROSITE" id="PS50181"/>
    </source>
</evidence>
<gene>
    <name evidence="3" type="ORF">H5410_003505</name>
</gene>
<evidence type="ECO:0000313" key="4">
    <source>
        <dbReference type="Proteomes" id="UP000824120"/>
    </source>
</evidence>
<dbReference type="InterPro" id="IPR017451">
    <property type="entry name" value="F-box-assoc_interact_dom"/>
</dbReference>